<dbReference type="Gene3D" id="3.40.50.2300">
    <property type="match status" value="2"/>
</dbReference>
<dbReference type="InterPro" id="IPR010982">
    <property type="entry name" value="Lambda_DNA-bd_dom_sf"/>
</dbReference>
<comment type="caution">
    <text evidence="6">The sequence shown here is derived from an EMBL/GenBank/DDBJ whole genome shotgun (WGS) entry which is preliminary data.</text>
</comment>
<keyword evidence="7" id="KW-1185">Reference proteome</keyword>
<evidence type="ECO:0000313" key="7">
    <source>
        <dbReference type="Proteomes" id="UP000274920"/>
    </source>
</evidence>
<dbReference type="Proteomes" id="UP000274920">
    <property type="component" value="Unassembled WGS sequence"/>
</dbReference>
<dbReference type="Pfam" id="PF00356">
    <property type="entry name" value="LacI"/>
    <property type="match status" value="1"/>
</dbReference>
<evidence type="ECO:0000313" key="6">
    <source>
        <dbReference type="EMBL" id="RRK31228.1"/>
    </source>
</evidence>
<keyword evidence="2" id="KW-0805">Transcription regulation</keyword>
<dbReference type="Gene3D" id="1.10.260.40">
    <property type="entry name" value="lambda repressor-like DNA-binding domains"/>
    <property type="match status" value="1"/>
</dbReference>
<dbReference type="SUPFAM" id="SSF47413">
    <property type="entry name" value="lambda repressor-like DNA-binding domains"/>
    <property type="match status" value="1"/>
</dbReference>
<dbReference type="AlphaFoldDB" id="A0A3R8JLF6"/>
<evidence type="ECO:0000259" key="5">
    <source>
        <dbReference type="PROSITE" id="PS50932"/>
    </source>
</evidence>
<evidence type="ECO:0000256" key="3">
    <source>
        <dbReference type="ARBA" id="ARBA00023125"/>
    </source>
</evidence>
<reference evidence="6" key="1">
    <citation type="submission" date="2018-10" db="EMBL/GenBank/DDBJ databases">
        <title>Schaedlerella arabinophila gen. nov. sp. nov., isolated from the mouse intestinal tract and comparative analysis with the genome of the closely related altered Schaedler flora strain ASF502.</title>
        <authorList>
            <person name="Miyake S."/>
            <person name="Soh M."/>
            <person name="Seedorf H."/>
        </authorList>
    </citation>
    <scope>NUCLEOTIDE SEQUENCE [LARGE SCALE GENOMIC DNA]</scope>
    <source>
        <strain evidence="6">DSM 106076</strain>
    </source>
</reference>
<keyword evidence="4" id="KW-0804">Transcription</keyword>
<dbReference type="SUPFAM" id="SSF53822">
    <property type="entry name" value="Periplasmic binding protein-like I"/>
    <property type="match status" value="1"/>
</dbReference>
<keyword evidence="1" id="KW-0678">Repressor</keyword>
<feature type="domain" description="HTH lacI-type" evidence="5">
    <location>
        <begin position="3"/>
        <end position="56"/>
    </location>
</feature>
<dbReference type="InterPro" id="IPR000843">
    <property type="entry name" value="HTH_LacI"/>
</dbReference>
<dbReference type="GO" id="GO:0000976">
    <property type="term" value="F:transcription cis-regulatory region binding"/>
    <property type="evidence" value="ECO:0007669"/>
    <property type="project" value="TreeGrafter"/>
</dbReference>
<dbReference type="InterPro" id="IPR046335">
    <property type="entry name" value="LacI/GalR-like_sensor"/>
</dbReference>
<dbReference type="PROSITE" id="PS50932">
    <property type="entry name" value="HTH_LACI_2"/>
    <property type="match status" value="1"/>
</dbReference>
<protein>
    <submittedName>
        <fullName evidence="6">LacI family transcriptional regulator</fullName>
    </submittedName>
</protein>
<dbReference type="SMART" id="SM00354">
    <property type="entry name" value="HTH_LACI"/>
    <property type="match status" value="1"/>
</dbReference>
<evidence type="ECO:0000256" key="1">
    <source>
        <dbReference type="ARBA" id="ARBA00022491"/>
    </source>
</evidence>
<accession>A0A3R8JLF6</accession>
<dbReference type="PANTHER" id="PTHR30146">
    <property type="entry name" value="LACI-RELATED TRANSCRIPTIONAL REPRESSOR"/>
    <property type="match status" value="1"/>
</dbReference>
<evidence type="ECO:0000256" key="2">
    <source>
        <dbReference type="ARBA" id="ARBA00023015"/>
    </source>
</evidence>
<dbReference type="InterPro" id="IPR028082">
    <property type="entry name" value="Peripla_BP_I"/>
</dbReference>
<dbReference type="EMBL" id="RHJS01000002">
    <property type="protein sequence ID" value="RRK31228.1"/>
    <property type="molecule type" value="Genomic_DNA"/>
</dbReference>
<sequence length="341" mass="38522">MAVTIKDVARETNLAISTISKYMNGGTVRPENRERIKEAVRKLGYSPNHTARGLRTSRTYMIGLVTGKMFSPHTARILSEIEKKLRLLGYSVTFATHEENGIQAKEYVDYMVERGVDGIISTPIGTGQDYLKSAAEQKIPVVILEENSAGNQADCVQVDCSGGAYLIVEHLIEKGHREIAVIKGPDYKLTSRERLRGYLRVMEDYGCPIREEYMIQGDFSYKSGYEGIRRLWELEKKPTAVFVSNYDMCLGAMAAVYNLNIRVPEELSVVSFDDFELSVMVRPRLTTVRQPLEQMADTAVDLLYRRMQGDYSDFPRKIRLKPECVCRDSVKSCLFPQNGGA</sequence>
<evidence type="ECO:0000256" key="4">
    <source>
        <dbReference type="ARBA" id="ARBA00023163"/>
    </source>
</evidence>
<name>A0A3R8JLF6_9FIRM</name>
<gene>
    <name evidence="6" type="ORF">EBB54_07515</name>
</gene>
<proteinExistence type="predicted"/>
<dbReference type="PANTHER" id="PTHR30146:SF148">
    <property type="entry name" value="HTH-TYPE TRANSCRIPTIONAL REPRESSOR PURR-RELATED"/>
    <property type="match status" value="1"/>
</dbReference>
<keyword evidence="3" id="KW-0238">DNA-binding</keyword>
<dbReference type="CDD" id="cd01392">
    <property type="entry name" value="HTH_LacI"/>
    <property type="match status" value="1"/>
</dbReference>
<dbReference type="GO" id="GO:0003700">
    <property type="term" value="F:DNA-binding transcription factor activity"/>
    <property type="evidence" value="ECO:0007669"/>
    <property type="project" value="TreeGrafter"/>
</dbReference>
<dbReference type="RefSeq" id="WP_125126945.1">
    <property type="nucleotide sequence ID" value="NZ_RHJS01000002.1"/>
</dbReference>
<dbReference type="Pfam" id="PF13377">
    <property type="entry name" value="Peripla_BP_3"/>
    <property type="match status" value="1"/>
</dbReference>
<organism evidence="6 7">
    <name type="scientific">Schaedlerella arabinosiphila</name>
    <dbReference type="NCBI Taxonomy" id="2044587"/>
    <lineage>
        <taxon>Bacteria</taxon>
        <taxon>Bacillati</taxon>
        <taxon>Bacillota</taxon>
        <taxon>Clostridia</taxon>
        <taxon>Lachnospirales</taxon>
        <taxon>Lachnospiraceae</taxon>
        <taxon>Schaedlerella</taxon>
    </lineage>
</organism>
<dbReference type="CDD" id="cd06267">
    <property type="entry name" value="PBP1_LacI_sugar_binding-like"/>
    <property type="match status" value="1"/>
</dbReference>